<evidence type="ECO:0008006" key="3">
    <source>
        <dbReference type="Google" id="ProtNLM"/>
    </source>
</evidence>
<proteinExistence type="predicted"/>
<organism evidence="1 2">
    <name type="scientific">Azorhizobium oxalatiphilum</name>
    <dbReference type="NCBI Taxonomy" id="980631"/>
    <lineage>
        <taxon>Bacteria</taxon>
        <taxon>Pseudomonadati</taxon>
        <taxon>Pseudomonadota</taxon>
        <taxon>Alphaproteobacteria</taxon>
        <taxon>Hyphomicrobiales</taxon>
        <taxon>Xanthobacteraceae</taxon>
        <taxon>Azorhizobium</taxon>
    </lineage>
</organism>
<reference evidence="1" key="2">
    <citation type="submission" date="2020-09" db="EMBL/GenBank/DDBJ databases">
        <authorList>
            <person name="Sun Q."/>
            <person name="Sedlacek I."/>
        </authorList>
    </citation>
    <scope>NUCLEOTIDE SEQUENCE</scope>
    <source>
        <strain evidence="1">CCM 7897</strain>
    </source>
</reference>
<gene>
    <name evidence="1" type="ORF">GCM10007301_55210</name>
</gene>
<evidence type="ECO:0000313" key="2">
    <source>
        <dbReference type="Proteomes" id="UP000606044"/>
    </source>
</evidence>
<comment type="caution">
    <text evidence="1">The sequence shown here is derived from an EMBL/GenBank/DDBJ whole genome shotgun (WGS) entry which is preliminary data.</text>
</comment>
<dbReference type="Proteomes" id="UP000606044">
    <property type="component" value="Unassembled WGS sequence"/>
</dbReference>
<dbReference type="Pfam" id="PF14106">
    <property type="entry name" value="DUF4279"/>
    <property type="match status" value="1"/>
</dbReference>
<dbReference type="AlphaFoldDB" id="A0A917FKM5"/>
<evidence type="ECO:0000313" key="1">
    <source>
        <dbReference type="EMBL" id="GGF88288.1"/>
    </source>
</evidence>
<dbReference type="InterPro" id="IPR025459">
    <property type="entry name" value="DUF4279"/>
</dbReference>
<sequence length="168" mass="18686">MRRLTGRTRPARRLFGFTGPLTMASASPPNDRAYAYFRVVGDFDPGAITSAIGLAPSEAWARGETFQRSGRSLIRRADCWRLDSGLAETAPMDDHVAALLRVLAPRRDGLLALPADLRRQIVCIGHFRQSFSWELDFSHQKLATDLGICFWIEAYALSETAEAAPRVH</sequence>
<name>A0A917FKM5_9HYPH</name>
<protein>
    <recommendedName>
        <fullName evidence="3">DUF4279 domain-containing protein</fullName>
    </recommendedName>
</protein>
<dbReference type="EMBL" id="BMCT01000013">
    <property type="protein sequence ID" value="GGF88288.1"/>
    <property type="molecule type" value="Genomic_DNA"/>
</dbReference>
<accession>A0A917FKM5</accession>
<reference evidence="1" key="1">
    <citation type="journal article" date="2014" name="Int. J. Syst. Evol. Microbiol.">
        <title>Complete genome sequence of Corynebacterium casei LMG S-19264T (=DSM 44701T), isolated from a smear-ripened cheese.</title>
        <authorList>
            <consortium name="US DOE Joint Genome Institute (JGI-PGF)"/>
            <person name="Walter F."/>
            <person name="Albersmeier A."/>
            <person name="Kalinowski J."/>
            <person name="Ruckert C."/>
        </authorList>
    </citation>
    <scope>NUCLEOTIDE SEQUENCE</scope>
    <source>
        <strain evidence="1">CCM 7897</strain>
    </source>
</reference>
<keyword evidence="2" id="KW-1185">Reference proteome</keyword>